<gene>
    <name evidence="1" type="ORF">B0H94_102203</name>
</gene>
<dbReference type="OrthoDB" id="2960746at2"/>
<evidence type="ECO:0000313" key="2">
    <source>
        <dbReference type="Proteomes" id="UP000242310"/>
    </source>
</evidence>
<keyword evidence="2" id="KW-1185">Reference proteome</keyword>
<evidence type="ECO:0000313" key="1">
    <source>
        <dbReference type="EMBL" id="PSL50926.1"/>
    </source>
</evidence>
<name>A0A2P8HXG8_9BACI</name>
<organism evidence="1 2">
    <name type="scientific">Salsuginibacillus halophilus</name>
    <dbReference type="NCBI Taxonomy" id="517424"/>
    <lineage>
        <taxon>Bacteria</taxon>
        <taxon>Bacillati</taxon>
        <taxon>Bacillota</taxon>
        <taxon>Bacilli</taxon>
        <taxon>Bacillales</taxon>
        <taxon>Bacillaceae</taxon>
        <taxon>Salsuginibacillus</taxon>
    </lineage>
</organism>
<dbReference type="AlphaFoldDB" id="A0A2P8HXG8"/>
<dbReference type="Proteomes" id="UP000242310">
    <property type="component" value="Unassembled WGS sequence"/>
</dbReference>
<dbReference type="RefSeq" id="WP_106587642.1">
    <property type="nucleotide sequence ID" value="NZ_PYAV01000002.1"/>
</dbReference>
<reference evidence="1 2" key="1">
    <citation type="submission" date="2018-03" db="EMBL/GenBank/DDBJ databases">
        <title>Genomic Encyclopedia of Type Strains, Phase III (KMG-III): the genomes of soil and plant-associated and newly described type strains.</title>
        <authorList>
            <person name="Whitman W."/>
        </authorList>
    </citation>
    <scope>NUCLEOTIDE SEQUENCE [LARGE SCALE GENOMIC DNA]</scope>
    <source>
        <strain evidence="1 2">CGMCC 1.07653</strain>
    </source>
</reference>
<dbReference type="EMBL" id="PYAV01000002">
    <property type="protein sequence ID" value="PSL50926.1"/>
    <property type="molecule type" value="Genomic_DNA"/>
</dbReference>
<dbReference type="InterPro" id="IPR020909">
    <property type="entry name" value="UPF0736"/>
</dbReference>
<proteinExistence type="predicted"/>
<comment type="caution">
    <text evidence="1">The sequence shown here is derived from an EMBL/GenBank/DDBJ whole genome shotgun (WGS) entry which is preliminary data.</text>
</comment>
<protein>
    <submittedName>
        <fullName evidence="1">Uncharacterized protein DUF3603</fullName>
    </submittedName>
</protein>
<dbReference type="Pfam" id="PF12227">
    <property type="entry name" value="DUF3603"/>
    <property type="match status" value="1"/>
</dbReference>
<sequence length="254" mass="30218">MVRIRDVWVNWFEGEENSYNVCPYHEWRSEDQIEVLDSCIIVRVTKALFEHLENTLEPLPPSLLKAVYQQTKLRKNMRQTTLDYCFAASDGERGLVIDTIGYDTAMRKSRMTPRQEALLIERIQEEGVPYFSLHIEPVKKGYHILSPPPHEMLGLTRRERQLKQLLYMALDELYTTASAPELRYWYTEWNPEAYPAVQQMDKHNLWHRLYREIKQGWSSAHHELCRRIIRGQPFFEKLWELQHQVDGSAKKSNL</sequence>
<accession>A0A2P8HXG8</accession>